<keyword evidence="1" id="KW-1133">Transmembrane helix</keyword>
<organism evidence="3 4">
    <name type="scientific">Camellia sinensis</name>
    <name type="common">Tea plant</name>
    <name type="synonym">Thea sinensis</name>
    <dbReference type="NCBI Taxonomy" id="4442"/>
    <lineage>
        <taxon>Eukaryota</taxon>
        <taxon>Viridiplantae</taxon>
        <taxon>Streptophyta</taxon>
        <taxon>Embryophyta</taxon>
        <taxon>Tracheophyta</taxon>
        <taxon>Spermatophyta</taxon>
        <taxon>Magnoliopsida</taxon>
        <taxon>eudicotyledons</taxon>
        <taxon>Gunneridae</taxon>
        <taxon>Pentapetalae</taxon>
        <taxon>asterids</taxon>
        <taxon>Ericales</taxon>
        <taxon>Theaceae</taxon>
        <taxon>Camellia</taxon>
    </lineage>
</organism>
<keyword evidence="1" id="KW-0812">Transmembrane</keyword>
<evidence type="ECO:0000313" key="4">
    <source>
        <dbReference type="Proteomes" id="UP000593564"/>
    </source>
</evidence>
<sequence>MANFGSSAIHILIAMAMAMLFCASAAMAQTIAPSPPMDAGVGFALPVSETLICSSLLFSLVAVFLH</sequence>
<dbReference type="Proteomes" id="UP000593564">
    <property type="component" value="Unassembled WGS sequence"/>
</dbReference>
<proteinExistence type="predicted"/>
<keyword evidence="2" id="KW-0732">Signal</keyword>
<keyword evidence="4" id="KW-1185">Reference proteome</keyword>
<accession>A0A7J7GN31</accession>
<feature type="transmembrane region" description="Helical" evidence="1">
    <location>
        <begin position="44"/>
        <end position="65"/>
    </location>
</feature>
<feature type="signal peptide" evidence="2">
    <location>
        <begin position="1"/>
        <end position="28"/>
    </location>
</feature>
<dbReference type="PANTHER" id="PTHR33659">
    <property type="entry name" value="PROTEIN, PUTATIVE-RELATED-RELATED"/>
    <property type="match status" value="1"/>
</dbReference>
<evidence type="ECO:0000313" key="3">
    <source>
        <dbReference type="EMBL" id="KAF5941291.1"/>
    </source>
</evidence>
<reference evidence="4" key="1">
    <citation type="journal article" date="2020" name="Nat. Commun.">
        <title>Genome assembly of wild tea tree DASZ reveals pedigree and selection history of tea varieties.</title>
        <authorList>
            <person name="Zhang W."/>
            <person name="Zhang Y."/>
            <person name="Qiu H."/>
            <person name="Guo Y."/>
            <person name="Wan H."/>
            <person name="Zhang X."/>
            <person name="Scossa F."/>
            <person name="Alseekh S."/>
            <person name="Zhang Q."/>
            <person name="Wang P."/>
            <person name="Xu L."/>
            <person name="Schmidt M.H."/>
            <person name="Jia X."/>
            <person name="Li D."/>
            <person name="Zhu A."/>
            <person name="Guo F."/>
            <person name="Chen W."/>
            <person name="Ni D."/>
            <person name="Usadel B."/>
            <person name="Fernie A.R."/>
            <person name="Wen W."/>
        </authorList>
    </citation>
    <scope>NUCLEOTIDE SEQUENCE [LARGE SCALE GENOMIC DNA]</scope>
    <source>
        <strain evidence="4">cv. G240</strain>
    </source>
</reference>
<dbReference type="AlphaFoldDB" id="A0A7J7GN31"/>
<gene>
    <name evidence="3" type="ORF">HYC85_022458</name>
</gene>
<evidence type="ECO:0000256" key="2">
    <source>
        <dbReference type="SAM" id="SignalP"/>
    </source>
</evidence>
<reference evidence="3 4" key="2">
    <citation type="submission" date="2020-07" db="EMBL/GenBank/DDBJ databases">
        <title>Genome assembly of wild tea tree DASZ reveals pedigree and selection history of tea varieties.</title>
        <authorList>
            <person name="Zhang W."/>
        </authorList>
    </citation>
    <scope>NUCLEOTIDE SEQUENCE [LARGE SCALE GENOMIC DNA]</scope>
    <source>
        <strain evidence="4">cv. G240</strain>
        <tissue evidence="3">Leaf</tissue>
    </source>
</reference>
<name>A0A7J7GN31_CAMSI</name>
<dbReference type="PANTHER" id="PTHR33659:SF7">
    <property type="entry name" value="PROTEIN, PUTATIVE-RELATED"/>
    <property type="match status" value="1"/>
</dbReference>
<protein>
    <submittedName>
        <fullName evidence="3">Uncharacterized protein</fullName>
    </submittedName>
</protein>
<dbReference type="EMBL" id="JACBKZ010000010">
    <property type="protein sequence ID" value="KAF5941291.1"/>
    <property type="molecule type" value="Genomic_DNA"/>
</dbReference>
<comment type="caution">
    <text evidence="3">The sequence shown here is derived from an EMBL/GenBank/DDBJ whole genome shotgun (WGS) entry which is preliminary data.</text>
</comment>
<evidence type="ECO:0000256" key="1">
    <source>
        <dbReference type="SAM" id="Phobius"/>
    </source>
</evidence>
<keyword evidence="1" id="KW-0472">Membrane</keyword>
<feature type="chain" id="PRO_5029881830" evidence="2">
    <location>
        <begin position="29"/>
        <end position="66"/>
    </location>
</feature>